<dbReference type="AlphaFoldDB" id="A0A9P7FDG1"/>
<reference evidence="2" key="1">
    <citation type="journal article" date="2020" name="New Phytol.">
        <title>Comparative genomics reveals dynamic genome evolution in host specialist ectomycorrhizal fungi.</title>
        <authorList>
            <person name="Lofgren L.A."/>
            <person name="Nguyen N.H."/>
            <person name="Vilgalys R."/>
            <person name="Ruytinx J."/>
            <person name="Liao H.L."/>
            <person name="Branco S."/>
            <person name="Kuo A."/>
            <person name="LaButti K."/>
            <person name="Lipzen A."/>
            <person name="Andreopoulos W."/>
            <person name="Pangilinan J."/>
            <person name="Riley R."/>
            <person name="Hundley H."/>
            <person name="Na H."/>
            <person name="Barry K."/>
            <person name="Grigoriev I.V."/>
            <person name="Stajich J.E."/>
            <person name="Kennedy P.G."/>
        </authorList>
    </citation>
    <scope>NUCLEOTIDE SEQUENCE</scope>
    <source>
        <strain evidence="2">FC423</strain>
    </source>
</reference>
<evidence type="ECO:0000313" key="3">
    <source>
        <dbReference type="Proteomes" id="UP000823399"/>
    </source>
</evidence>
<dbReference type="EMBL" id="JABBWM010000011">
    <property type="protein sequence ID" value="KAG2113717.1"/>
    <property type="molecule type" value="Genomic_DNA"/>
</dbReference>
<feature type="compositionally biased region" description="Low complexity" evidence="1">
    <location>
        <begin position="34"/>
        <end position="43"/>
    </location>
</feature>
<organism evidence="2 3">
    <name type="scientific">Suillus discolor</name>
    <dbReference type="NCBI Taxonomy" id="1912936"/>
    <lineage>
        <taxon>Eukaryota</taxon>
        <taxon>Fungi</taxon>
        <taxon>Dikarya</taxon>
        <taxon>Basidiomycota</taxon>
        <taxon>Agaricomycotina</taxon>
        <taxon>Agaricomycetes</taxon>
        <taxon>Agaricomycetidae</taxon>
        <taxon>Boletales</taxon>
        <taxon>Suillineae</taxon>
        <taxon>Suillaceae</taxon>
        <taxon>Suillus</taxon>
    </lineage>
</organism>
<feature type="compositionally biased region" description="Polar residues" evidence="1">
    <location>
        <begin position="58"/>
        <end position="79"/>
    </location>
</feature>
<evidence type="ECO:0000313" key="2">
    <source>
        <dbReference type="EMBL" id="KAG2113717.1"/>
    </source>
</evidence>
<protein>
    <submittedName>
        <fullName evidence="2">Uncharacterized protein</fullName>
    </submittedName>
</protein>
<dbReference type="OrthoDB" id="2666718at2759"/>
<feature type="compositionally biased region" description="Basic and acidic residues" evidence="1">
    <location>
        <begin position="152"/>
        <end position="191"/>
    </location>
</feature>
<sequence>MPFQTERQQAAESVLESYIAALLVESHILVDPMSSSSSGSSDSNSDDSSGESDDDPMPTTSEVLLGVTTKSNTIPSIKKSQGDKKATAEQDHRSNIQGKSRDEVTKITKIKQNEVKSKRGSVLARRNAKEGDYEIKESQAIKSPEITKIKQNEVESKRDSVLARRITTSKDYETRDMKTATKQQRSSEMKSRFHPTATIRKTTEGNAQTTTVKEKSTRSDRLRQIISHQKVTTRESSYACANFKKQEFQHTLEGMRPPIQGD</sequence>
<feature type="compositionally biased region" description="Basic and acidic residues" evidence="1">
    <location>
        <begin position="80"/>
        <end position="103"/>
    </location>
</feature>
<feature type="region of interest" description="Disordered" evidence="1">
    <location>
        <begin position="117"/>
        <end position="136"/>
    </location>
</feature>
<dbReference type="Proteomes" id="UP000823399">
    <property type="component" value="Unassembled WGS sequence"/>
</dbReference>
<accession>A0A9P7FDG1</accession>
<proteinExistence type="predicted"/>
<gene>
    <name evidence="2" type="ORF">F5147DRAFT_770364</name>
</gene>
<feature type="region of interest" description="Disordered" evidence="1">
    <location>
        <begin position="152"/>
        <end position="220"/>
    </location>
</feature>
<evidence type="ECO:0000256" key="1">
    <source>
        <dbReference type="SAM" id="MobiDB-lite"/>
    </source>
</evidence>
<feature type="region of interest" description="Disordered" evidence="1">
    <location>
        <begin position="32"/>
        <end position="103"/>
    </location>
</feature>
<feature type="compositionally biased region" description="Basic and acidic residues" evidence="1">
    <location>
        <begin position="127"/>
        <end position="136"/>
    </location>
</feature>
<dbReference type="GeneID" id="64703403"/>
<name>A0A9P7FDG1_9AGAM</name>
<dbReference type="RefSeq" id="XP_041296011.1">
    <property type="nucleotide sequence ID" value="XM_041441144.1"/>
</dbReference>
<feature type="compositionally biased region" description="Acidic residues" evidence="1">
    <location>
        <begin position="44"/>
        <end position="56"/>
    </location>
</feature>
<comment type="caution">
    <text evidence="2">The sequence shown here is derived from an EMBL/GenBank/DDBJ whole genome shotgun (WGS) entry which is preliminary data.</text>
</comment>
<keyword evidence="3" id="KW-1185">Reference proteome</keyword>